<evidence type="ECO:0000313" key="2">
    <source>
        <dbReference type="Proteomes" id="UP001303473"/>
    </source>
</evidence>
<accession>A0AAN6MVY8</accession>
<keyword evidence="2" id="KW-1185">Reference proteome</keyword>
<dbReference type="AlphaFoldDB" id="A0AAN6MVY8"/>
<reference evidence="2" key="1">
    <citation type="journal article" date="2023" name="Mol. Phylogenet. Evol.">
        <title>Genome-scale phylogeny and comparative genomics of the fungal order Sordariales.</title>
        <authorList>
            <person name="Hensen N."/>
            <person name="Bonometti L."/>
            <person name="Westerberg I."/>
            <person name="Brannstrom I.O."/>
            <person name="Guillou S."/>
            <person name="Cros-Aarteil S."/>
            <person name="Calhoun S."/>
            <person name="Haridas S."/>
            <person name="Kuo A."/>
            <person name="Mondo S."/>
            <person name="Pangilinan J."/>
            <person name="Riley R."/>
            <person name="LaButti K."/>
            <person name="Andreopoulos B."/>
            <person name="Lipzen A."/>
            <person name="Chen C."/>
            <person name="Yan M."/>
            <person name="Daum C."/>
            <person name="Ng V."/>
            <person name="Clum A."/>
            <person name="Steindorff A."/>
            <person name="Ohm R.A."/>
            <person name="Martin F."/>
            <person name="Silar P."/>
            <person name="Natvig D.O."/>
            <person name="Lalanne C."/>
            <person name="Gautier V."/>
            <person name="Ament-Velasquez S.L."/>
            <person name="Kruys A."/>
            <person name="Hutchinson M.I."/>
            <person name="Powell A.J."/>
            <person name="Barry K."/>
            <person name="Miller A.N."/>
            <person name="Grigoriev I.V."/>
            <person name="Debuchy R."/>
            <person name="Gladieux P."/>
            <person name="Hiltunen Thoren M."/>
            <person name="Johannesson H."/>
        </authorList>
    </citation>
    <scope>NUCLEOTIDE SEQUENCE [LARGE SCALE GENOMIC DNA]</scope>
    <source>
        <strain evidence="2">CBS 340.73</strain>
    </source>
</reference>
<protein>
    <submittedName>
        <fullName evidence="1">Uncharacterized protein</fullName>
    </submittedName>
</protein>
<name>A0AAN6MVY8_9PEZI</name>
<organism evidence="1 2">
    <name type="scientific">Diplogelasinospora grovesii</name>
    <dbReference type="NCBI Taxonomy" id="303347"/>
    <lineage>
        <taxon>Eukaryota</taxon>
        <taxon>Fungi</taxon>
        <taxon>Dikarya</taxon>
        <taxon>Ascomycota</taxon>
        <taxon>Pezizomycotina</taxon>
        <taxon>Sordariomycetes</taxon>
        <taxon>Sordariomycetidae</taxon>
        <taxon>Sordariales</taxon>
        <taxon>Diplogelasinosporaceae</taxon>
        <taxon>Diplogelasinospora</taxon>
    </lineage>
</organism>
<gene>
    <name evidence="1" type="ORF">QBC46DRAFT_76464</name>
</gene>
<sequence>METQWAQNTRASMGNRRSVTNPAFQLKLKQMALPLAPLVQLTTGLVHPAFPATLLSFWLLTDDQLDALATFYHQRTPCRWTLHYPCPISWPRGLSIEEKRRKIGKFIGLRGCETPPPSHPLMNLHTFDMNMNPMGVNNNNTMETNGQGYEEGEGDDISELDLQDYEMDLEDDTDVDDMEMEDLEDSCSDSGDSIITNTSDMTGMVEGGEGGGYEGGQFAEGFGGDGVEGTGAVWTQVDKNTYLTIRRLLQLRTEEEIVDQARRARLSDEEQIRWKMGWY</sequence>
<dbReference type="Proteomes" id="UP001303473">
    <property type="component" value="Unassembled WGS sequence"/>
</dbReference>
<proteinExistence type="predicted"/>
<comment type="caution">
    <text evidence="1">The sequence shown here is derived from an EMBL/GenBank/DDBJ whole genome shotgun (WGS) entry which is preliminary data.</text>
</comment>
<evidence type="ECO:0000313" key="1">
    <source>
        <dbReference type="EMBL" id="KAK3934486.1"/>
    </source>
</evidence>
<dbReference type="EMBL" id="MU853986">
    <property type="protein sequence ID" value="KAK3934486.1"/>
    <property type="molecule type" value="Genomic_DNA"/>
</dbReference>